<dbReference type="Proteomes" id="UP001522868">
    <property type="component" value="Unassembled WGS sequence"/>
</dbReference>
<dbReference type="RefSeq" id="WP_248631196.1">
    <property type="nucleotide sequence ID" value="NZ_JALPTH010000001.1"/>
</dbReference>
<name>A0ABT0I3V4_9ACTN</name>
<evidence type="ECO:0000313" key="2">
    <source>
        <dbReference type="EMBL" id="MCK8676003.1"/>
    </source>
</evidence>
<keyword evidence="3" id="KW-1185">Reference proteome</keyword>
<dbReference type="EMBL" id="JALPTH010000001">
    <property type="protein sequence ID" value="MCK8676003.1"/>
    <property type="molecule type" value="Genomic_DNA"/>
</dbReference>
<keyword evidence="1" id="KW-0472">Membrane</keyword>
<keyword evidence="1" id="KW-1133">Transmembrane helix</keyword>
<keyword evidence="1" id="KW-0812">Transmembrane</keyword>
<protein>
    <submittedName>
        <fullName evidence="2">Uncharacterized protein</fullName>
    </submittedName>
</protein>
<comment type="caution">
    <text evidence="2">The sequence shown here is derived from an EMBL/GenBank/DDBJ whole genome shotgun (WGS) entry which is preliminary data.</text>
</comment>
<accession>A0ABT0I3V4</accession>
<sequence length="68" mass="7107">MAARLGAYLDRVALVAGAAVLLLVQFLAGRSGQDGILAWVSGLWWGLATVHLVHLVRVARGAVGATDR</sequence>
<organism evidence="2 3">
    <name type="scientific">Streptomyces lichenis</name>
    <dbReference type="NCBI Taxonomy" id="2306967"/>
    <lineage>
        <taxon>Bacteria</taxon>
        <taxon>Bacillati</taxon>
        <taxon>Actinomycetota</taxon>
        <taxon>Actinomycetes</taxon>
        <taxon>Kitasatosporales</taxon>
        <taxon>Streptomycetaceae</taxon>
        <taxon>Streptomyces</taxon>
    </lineage>
</organism>
<reference evidence="2 3" key="1">
    <citation type="submission" date="2022-04" db="EMBL/GenBank/DDBJ databases">
        <title>Streptomyces sp. nov. LCR6-01 isolated from Lichen of Dirinaria sp.</title>
        <authorList>
            <person name="Kanchanasin P."/>
            <person name="Tanasupawat S."/>
            <person name="Phongsopitanun W."/>
        </authorList>
    </citation>
    <scope>NUCLEOTIDE SEQUENCE [LARGE SCALE GENOMIC DNA]</scope>
    <source>
        <strain evidence="2 3">LCR6-01</strain>
    </source>
</reference>
<feature type="transmembrane region" description="Helical" evidence="1">
    <location>
        <begin position="12"/>
        <end position="30"/>
    </location>
</feature>
<proteinExistence type="predicted"/>
<evidence type="ECO:0000313" key="3">
    <source>
        <dbReference type="Proteomes" id="UP001522868"/>
    </source>
</evidence>
<gene>
    <name evidence="2" type="ORF">M1O15_00950</name>
</gene>
<feature type="transmembrane region" description="Helical" evidence="1">
    <location>
        <begin position="36"/>
        <end position="56"/>
    </location>
</feature>
<evidence type="ECO:0000256" key="1">
    <source>
        <dbReference type="SAM" id="Phobius"/>
    </source>
</evidence>